<organism evidence="3 4">
    <name type="scientific">Paenibacillus amylolyticus</name>
    <dbReference type="NCBI Taxonomy" id="1451"/>
    <lineage>
        <taxon>Bacteria</taxon>
        <taxon>Bacillati</taxon>
        <taxon>Bacillota</taxon>
        <taxon>Bacilli</taxon>
        <taxon>Bacillales</taxon>
        <taxon>Paenibacillaceae</taxon>
        <taxon>Paenibacillus</taxon>
    </lineage>
</organism>
<protein>
    <submittedName>
        <fullName evidence="3">Aldo-keto reductase</fullName>
    </submittedName>
</protein>
<dbReference type="InterPro" id="IPR050791">
    <property type="entry name" value="Aldo-Keto_reductase"/>
</dbReference>
<dbReference type="PANTHER" id="PTHR43625">
    <property type="entry name" value="AFLATOXIN B1 ALDEHYDE REDUCTASE"/>
    <property type="match status" value="1"/>
</dbReference>
<dbReference type="Proteomes" id="UP000069697">
    <property type="component" value="Unassembled WGS sequence"/>
</dbReference>
<dbReference type="CDD" id="cd19078">
    <property type="entry name" value="AKR_AKR13C1_2"/>
    <property type="match status" value="1"/>
</dbReference>
<keyword evidence="1" id="KW-0560">Oxidoreductase</keyword>
<reference evidence="4" key="2">
    <citation type="submission" date="2016-01" db="EMBL/GenBank/DDBJ databases">
        <title>Draft Genome Sequence of Paenibacillus amylolyticus Heshi-A3 that Was Isolated from Fermented Rice Bran with Aging Salted Mackerel, Which Was Named Heshiko as Traditional Fermented Seafood in Japan.</title>
        <authorList>
            <person name="Akuzawa S."/>
            <person name="Nakagawa J."/>
            <person name="Kanekatsu T."/>
            <person name="Kubota E."/>
            <person name="Ohtake R."/>
            <person name="Suzuki T."/>
            <person name="Kanesaki Y."/>
        </authorList>
    </citation>
    <scope>NUCLEOTIDE SEQUENCE [LARGE SCALE GENOMIC DNA]</scope>
    <source>
        <strain evidence="4">Heshi-A3</strain>
    </source>
</reference>
<dbReference type="InterPro" id="IPR023210">
    <property type="entry name" value="NADP_OxRdtase_dom"/>
</dbReference>
<dbReference type="RefSeq" id="WP_062835546.1">
    <property type="nucleotide sequence ID" value="NZ_BCNV01000001.1"/>
</dbReference>
<name>A0A100VNK3_PAEAM</name>
<reference evidence="3 4" key="1">
    <citation type="journal article" date="2016" name="Genome Announc.">
        <title>Draft Genome Sequence of Paenibacillus amylolyticus Heshi-A3, Isolated from Fermented Rice Bran in a Japanese Fermented Seafood Dish.</title>
        <authorList>
            <person name="Akuzawa S."/>
            <person name="Nagaoka J."/>
            <person name="Kanekatsu M."/>
            <person name="Kubota E."/>
            <person name="Ohtake R."/>
            <person name="Suzuki T."/>
            <person name="Kanesaki Y."/>
        </authorList>
    </citation>
    <scope>NUCLEOTIDE SEQUENCE [LARGE SCALE GENOMIC DNA]</scope>
    <source>
        <strain evidence="3 4">Heshi-A3</strain>
    </source>
</reference>
<evidence type="ECO:0000256" key="1">
    <source>
        <dbReference type="ARBA" id="ARBA00023002"/>
    </source>
</evidence>
<dbReference type="SUPFAM" id="SSF51430">
    <property type="entry name" value="NAD(P)-linked oxidoreductase"/>
    <property type="match status" value="1"/>
</dbReference>
<evidence type="ECO:0000313" key="4">
    <source>
        <dbReference type="Proteomes" id="UP000069697"/>
    </source>
</evidence>
<evidence type="ECO:0000259" key="2">
    <source>
        <dbReference type="Pfam" id="PF00248"/>
    </source>
</evidence>
<sequence length="329" mass="36649">MEQRKLGELEVSALGLGCMSISTNYGPPADKEQGIKTIREAYEKGVTFFDTAEVYGPYVNEELVGEALVPFRDKVVIASKFGFDIKGPEGSLISRPDHIKKVVEDSLRRLRTDRIDLYYQHRVDPQVPIEEVAGAVKDLIQEGKVLHFGLSEASVNTIRRAHAVQSVTAIQSEYSFMERTPEHNGVLDVCEELGIGFVPWGPVGLGYLTGKIDAHTQLDVETDVRAGFWRLNSENITANMPIIDILRTFAEKKNATPAQISLAWLLAQKSWIVPIPGTRSIAHLDENLGAVEVQLTPSEVRELETEFSKIKVHGARMSEKHMRTVEQSI</sequence>
<dbReference type="InterPro" id="IPR036812">
    <property type="entry name" value="NAD(P)_OxRdtase_dom_sf"/>
</dbReference>
<dbReference type="GO" id="GO:0005737">
    <property type="term" value="C:cytoplasm"/>
    <property type="evidence" value="ECO:0007669"/>
    <property type="project" value="TreeGrafter"/>
</dbReference>
<comment type="caution">
    <text evidence="3">The sequence shown here is derived from an EMBL/GenBank/DDBJ whole genome shotgun (WGS) entry which is preliminary data.</text>
</comment>
<dbReference type="PANTHER" id="PTHR43625:SF77">
    <property type="entry name" value="ALDO-KETO REDUCTASE"/>
    <property type="match status" value="1"/>
</dbReference>
<dbReference type="Pfam" id="PF00248">
    <property type="entry name" value="Aldo_ket_red"/>
    <property type="match status" value="1"/>
</dbReference>
<accession>A0A100VNK3</accession>
<dbReference type="Gene3D" id="3.20.20.100">
    <property type="entry name" value="NADP-dependent oxidoreductase domain"/>
    <property type="match status" value="1"/>
</dbReference>
<dbReference type="GO" id="GO:0016491">
    <property type="term" value="F:oxidoreductase activity"/>
    <property type="evidence" value="ECO:0007669"/>
    <property type="project" value="UniProtKB-KW"/>
</dbReference>
<evidence type="ECO:0000313" key="3">
    <source>
        <dbReference type="EMBL" id="GAS83157.1"/>
    </source>
</evidence>
<dbReference type="AlphaFoldDB" id="A0A100VNK3"/>
<proteinExistence type="predicted"/>
<feature type="domain" description="NADP-dependent oxidoreductase" evidence="2">
    <location>
        <begin position="14"/>
        <end position="304"/>
    </location>
</feature>
<gene>
    <name evidence="3" type="ORF">PAHA3_3235</name>
</gene>
<dbReference type="EMBL" id="BCNV01000001">
    <property type="protein sequence ID" value="GAS83157.1"/>
    <property type="molecule type" value="Genomic_DNA"/>
</dbReference>